<evidence type="ECO:0000256" key="3">
    <source>
        <dbReference type="ARBA" id="ARBA00022692"/>
    </source>
</evidence>
<dbReference type="Proteomes" id="UP001148018">
    <property type="component" value="Unassembled WGS sequence"/>
</dbReference>
<dbReference type="EMBL" id="JANIIK010000111">
    <property type="protein sequence ID" value="KAJ3594368.1"/>
    <property type="molecule type" value="Genomic_DNA"/>
</dbReference>
<comment type="subcellular location">
    <subcellularLocation>
        <location evidence="1">Mitochondrion outer membrane</location>
    </subcellularLocation>
</comment>
<keyword evidence="3" id="KW-0812">Transmembrane</keyword>
<evidence type="ECO:0000256" key="7">
    <source>
        <dbReference type="ARBA" id="ARBA00023136"/>
    </source>
</evidence>
<keyword evidence="4" id="KW-1000">Mitochondrion outer membrane</keyword>
<organism evidence="8 9">
    <name type="scientific">Muraenolepis orangiensis</name>
    <name type="common">Patagonian moray cod</name>
    <dbReference type="NCBI Taxonomy" id="630683"/>
    <lineage>
        <taxon>Eukaryota</taxon>
        <taxon>Metazoa</taxon>
        <taxon>Chordata</taxon>
        <taxon>Craniata</taxon>
        <taxon>Vertebrata</taxon>
        <taxon>Euteleostomi</taxon>
        <taxon>Actinopterygii</taxon>
        <taxon>Neopterygii</taxon>
        <taxon>Teleostei</taxon>
        <taxon>Neoteleostei</taxon>
        <taxon>Acanthomorphata</taxon>
        <taxon>Zeiogadaria</taxon>
        <taxon>Gadariae</taxon>
        <taxon>Gadiformes</taxon>
        <taxon>Muraenolepidoidei</taxon>
        <taxon>Muraenolepididae</taxon>
        <taxon>Muraenolepis</taxon>
    </lineage>
</organism>
<dbReference type="AlphaFoldDB" id="A0A9Q0DU02"/>
<comment type="caution">
    <text evidence="8">The sequence shown here is derived from an EMBL/GenBank/DDBJ whole genome shotgun (WGS) entry which is preliminary data.</text>
</comment>
<evidence type="ECO:0000256" key="1">
    <source>
        <dbReference type="ARBA" id="ARBA00004294"/>
    </source>
</evidence>
<dbReference type="OrthoDB" id="8880065at2759"/>
<sequence length="553" mass="61731">MTHHTLSQPQLSVKGAALRIVDLPLSVTLSTGTKQLVAATALGAVSLLFLARHFQRRKGRKKAHSLQWEPAGFRFPLPVLAEDGTSQQITVSLNSKTCGGLHSRLSGSLQSLGSVKTLDSASSWTCGHESICWDRAAHEDLCNVVNIPVTTPENLYIMGMELFEEALRSCGFLKMAAAEAAATTPEETMEEAGSAEFILKLESLLQRAYRLQEEFEGALGESKPQSHSSSQERLEEVCVLELEDSGLRDSLSIASNDSFVSAAELTEQRSTSSLCHQLFYKEALQLAEDGSVSCRVLRTELLECLGDTDFLAKLHCVRQACQLILSERTTRTFLVDTGKKILSSIIVKAQKSPKRFEDVFEEMINFLEHTEHWENTEVELATRGVKHLNFYDIVLDFILMDSFEDLENPPVSIQNVVNNRWLNSSFKETAVASSCWSVLKQKRRHMKVSDGFIAHFYAVCEQISPALAWGFLGPKSSLHDFCCFFKDQVLSFLKEIFDLEKVRYSTVESLAEDMLHLLHRRSALLLSYLGPDGPRLPPHTLMVPNAIMGTRVQ</sequence>
<accession>A0A9Q0DU02</accession>
<keyword evidence="5" id="KW-1133">Transmembrane helix</keyword>
<dbReference type="Pfam" id="PF10265">
    <property type="entry name" value="Miga"/>
    <property type="match status" value="1"/>
</dbReference>
<evidence type="ECO:0000313" key="8">
    <source>
        <dbReference type="EMBL" id="KAJ3594368.1"/>
    </source>
</evidence>
<dbReference type="GO" id="GO:0008053">
    <property type="term" value="P:mitochondrial fusion"/>
    <property type="evidence" value="ECO:0007669"/>
    <property type="project" value="InterPro"/>
</dbReference>
<proteinExistence type="inferred from homology"/>
<evidence type="ECO:0000313" key="9">
    <source>
        <dbReference type="Proteomes" id="UP001148018"/>
    </source>
</evidence>
<keyword evidence="9" id="KW-1185">Reference proteome</keyword>
<name>A0A9Q0DU02_9TELE</name>
<keyword evidence="7" id="KW-0472">Membrane</keyword>
<evidence type="ECO:0008006" key="10">
    <source>
        <dbReference type="Google" id="ProtNLM"/>
    </source>
</evidence>
<keyword evidence="6" id="KW-0496">Mitochondrion</keyword>
<dbReference type="GO" id="GO:0005741">
    <property type="term" value="C:mitochondrial outer membrane"/>
    <property type="evidence" value="ECO:0007669"/>
    <property type="project" value="UniProtKB-SubCell"/>
</dbReference>
<protein>
    <recommendedName>
        <fullName evidence="10">Mitoguardin 1</fullName>
    </recommendedName>
</protein>
<dbReference type="InterPro" id="IPR019392">
    <property type="entry name" value="Miga"/>
</dbReference>
<evidence type="ECO:0000256" key="2">
    <source>
        <dbReference type="ARBA" id="ARBA00008969"/>
    </source>
</evidence>
<gene>
    <name evidence="8" type="ORF">NHX12_003675</name>
</gene>
<dbReference type="PANTHER" id="PTHR21508">
    <property type="entry name" value="MITOGUARDIN"/>
    <property type="match status" value="1"/>
</dbReference>
<evidence type="ECO:0000256" key="4">
    <source>
        <dbReference type="ARBA" id="ARBA00022787"/>
    </source>
</evidence>
<dbReference type="PANTHER" id="PTHR21508:SF3">
    <property type="entry name" value="MITOGUARDIN 1"/>
    <property type="match status" value="1"/>
</dbReference>
<comment type="similarity">
    <text evidence="2">Belongs to the mitoguardin family.</text>
</comment>
<evidence type="ECO:0000256" key="5">
    <source>
        <dbReference type="ARBA" id="ARBA00022989"/>
    </source>
</evidence>
<evidence type="ECO:0000256" key="6">
    <source>
        <dbReference type="ARBA" id="ARBA00023128"/>
    </source>
</evidence>
<reference evidence="8" key="1">
    <citation type="submission" date="2022-07" db="EMBL/GenBank/DDBJ databases">
        <title>Chromosome-level genome of Muraenolepis orangiensis.</title>
        <authorList>
            <person name="Kim J."/>
        </authorList>
    </citation>
    <scope>NUCLEOTIDE SEQUENCE</scope>
    <source>
        <strain evidence="8">KU_S4_2022</strain>
        <tissue evidence="8">Muscle</tissue>
    </source>
</reference>